<reference evidence="1 2" key="1">
    <citation type="submission" date="2020-07" db="EMBL/GenBank/DDBJ databases">
        <authorList>
            <person name="Feng H."/>
        </authorList>
    </citation>
    <scope>NUCLEOTIDE SEQUENCE [LARGE SCALE GENOMIC DNA]</scope>
    <source>
        <strain evidence="2">s-11</strain>
    </source>
</reference>
<dbReference type="EMBL" id="JACEIP010000017">
    <property type="protein sequence ID" value="MBA4543515.1"/>
    <property type="molecule type" value="Genomic_DNA"/>
</dbReference>
<dbReference type="RefSeq" id="WP_033101215.1">
    <property type="nucleotide sequence ID" value="NZ_JACEIP010000017.1"/>
</dbReference>
<comment type="caution">
    <text evidence="1">The sequence shown here is derived from an EMBL/GenBank/DDBJ whole genome shotgun (WGS) entry which is preliminary data.</text>
</comment>
<protein>
    <submittedName>
        <fullName evidence="1">Uncharacterized protein</fullName>
    </submittedName>
</protein>
<evidence type="ECO:0000313" key="2">
    <source>
        <dbReference type="Proteomes" id="UP000530514"/>
    </source>
</evidence>
<dbReference type="AlphaFoldDB" id="A0A7W1XBD5"/>
<dbReference type="Pfam" id="PF19677">
    <property type="entry name" value="DUF6179"/>
    <property type="match status" value="1"/>
</dbReference>
<name>A0A7W1XBD5_9BACL</name>
<sequence length="478" mass="55835">MEFENDKERSGLVSRSKIKKANLRRNQYTISLLNEGLRAGLLTGQEVYRIQAGLMGILQDLIRRYTQGESSSVTSETAESIMASLLYAVDAYTLQFINPDQAVTELKTGNIRNIYEQGLELLRRLFEETKQLYQEVKKNKLDVPVDAYNMTIDESLPIFMKKYGIVFDAHNTMASIDYPLAVDDMRLQGVFYIRQYLERLQMETRFCRRFDRRDLLDLLTDYGKVCRFDYRIELFNIFELVLNNAIFSILSGGDAGQIRISANQYNRLQRMFSRLNASQIAAAIHQAMERLQHEMKTDPPLTDYMNQCRNNLIQRVINAANHDSLETVIIREKEVKTKSIVLLLNEADRMSDVRLRRLLDEMMRLETKEEKVQLIRDYFSSLHDYLDLLDSGCLYGDEYEALFATFGDMELAIFAKIVFYEELRADFLDFQSIVAAGKDDESEWKMHYVEFMQKLSDDRINAIGNLISDIDYEEIRFY</sequence>
<dbReference type="OrthoDB" id="3173587at2"/>
<dbReference type="Proteomes" id="UP000530514">
    <property type="component" value="Unassembled WGS sequence"/>
</dbReference>
<evidence type="ECO:0000313" key="1">
    <source>
        <dbReference type="EMBL" id="MBA4543515.1"/>
    </source>
</evidence>
<dbReference type="InterPro" id="IPR045751">
    <property type="entry name" value="DUF6179"/>
</dbReference>
<keyword evidence="2" id="KW-1185">Reference proteome</keyword>
<accession>A0A7W1XBD5</accession>
<proteinExistence type="predicted"/>
<organism evidence="1 2">
    <name type="scientific">Thermoactinomyces daqus</name>
    <dbReference type="NCBI Taxonomy" id="1329516"/>
    <lineage>
        <taxon>Bacteria</taxon>
        <taxon>Bacillati</taxon>
        <taxon>Bacillota</taxon>
        <taxon>Bacilli</taxon>
        <taxon>Bacillales</taxon>
        <taxon>Thermoactinomycetaceae</taxon>
        <taxon>Thermoactinomyces</taxon>
    </lineage>
</organism>
<gene>
    <name evidence="1" type="ORF">H1164_11475</name>
</gene>